<reference evidence="3" key="1">
    <citation type="submission" date="2022-01" db="EMBL/GenBank/DDBJ databases">
        <authorList>
            <person name="King R."/>
        </authorList>
    </citation>
    <scope>NUCLEOTIDE SEQUENCE</scope>
</reference>
<feature type="signal peptide" evidence="2">
    <location>
        <begin position="1"/>
        <end position="18"/>
    </location>
</feature>
<dbReference type="EMBL" id="OV651816">
    <property type="protein sequence ID" value="CAH1109627.1"/>
    <property type="molecule type" value="Genomic_DNA"/>
</dbReference>
<dbReference type="Proteomes" id="UP001153636">
    <property type="component" value="Chromosome 4"/>
</dbReference>
<keyword evidence="1" id="KW-0175">Coiled coil</keyword>
<sequence length="322" mass="37794">MRVFTVLMFTIFIKCVFPVCENQTCLGTDIDIRLQKERIADLFLSKYGDVVAEFKKFLQMQDMYVTSGNQKLKNQEELSQILFDRKNDLHGSTSKLFKQLEDLRKDLNFSVEGINVTNSESQIIDNSILNKIKNMDYQLTVMNTLYDHYNETNLYERIMNIPHSVSEDIYFLENLLNEDKNSSCVNNLEEELYKLFKEMSTLLNFDGIVQDIRNLTQAANDKDEQEKAILRIIIDITKKETEAEEISDLLDTLDGILKELRLILNDLNIKKFSEIELLIEKTEKEIEEYSNEIVCYTKYFENCHIKSASDSFIEPECMKMYK</sequence>
<organism evidence="3 4">
    <name type="scientific">Psylliodes chrysocephalus</name>
    <dbReference type="NCBI Taxonomy" id="3402493"/>
    <lineage>
        <taxon>Eukaryota</taxon>
        <taxon>Metazoa</taxon>
        <taxon>Ecdysozoa</taxon>
        <taxon>Arthropoda</taxon>
        <taxon>Hexapoda</taxon>
        <taxon>Insecta</taxon>
        <taxon>Pterygota</taxon>
        <taxon>Neoptera</taxon>
        <taxon>Endopterygota</taxon>
        <taxon>Coleoptera</taxon>
        <taxon>Polyphaga</taxon>
        <taxon>Cucujiformia</taxon>
        <taxon>Chrysomeloidea</taxon>
        <taxon>Chrysomelidae</taxon>
        <taxon>Galerucinae</taxon>
        <taxon>Alticini</taxon>
        <taxon>Psylliodes</taxon>
    </lineage>
</organism>
<protein>
    <submittedName>
        <fullName evidence="3">Uncharacterized protein</fullName>
    </submittedName>
</protein>
<evidence type="ECO:0000313" key="3">
    <source>
        <dbReference type="EMBL" id="CAH1109627.1"/>
    </source>
</evidence>
<feature type="chain" id="PRO_5040242493" evidence="2">
    <location>
        <begin position="19"/>
        <end position="322"/>
    </location>
</feature>
<keyword evidence="2" id="KW-0732">Signal</keyword>
<feature type="coiled-coil region" evidence="1">
    <location>
        <begin position="272"/>
        <end position="299"/>
    </location>
</feature>
<name>A0A9P0GHQ1_9CUCU</name>
<proteinExistence type="predicted"/>
<gene>
    <name evidence="3" type="ORF">PSYICH_LOCUS10641</name>
</gene>
<dbReference type="AlphaFoldDB" id="A0A9P0GHQ1"/>
<keyword evidence="4" id="KW-1185">Reference proteome</keyword>
<evidence type="ECO:0000256" key="2">
    <source>
        <dbReference type="SAM" id="SignalP"/>
    </source>
</evidence>
<dbReference type="OrthoDB" id="6719688at2759"/>
<evidence type="ECO:0000256" key="1">
    <source>
        <dbReference type="SAM" id="Coils"/>
    </source>
</evidence>
<accession>A0A9P0GHQ1</accession>
<evidence type="ECO:0000313" key="4">
    <source>
        <dbReference type="Proteomes" id="UP001153636"/>
    </source>
</evidence>